<reference evidence="2" key="1">
    <citation type="submission" date="2021-04" db="EMBL/GenBank/DDBJ databases">
        <authorList>
            <consortium name="Molecular Ecology Group"/>
        </authorList>
    </citation>
    <scope>NUCLEOTIDE SEQUENCE</scope>
</reference>
<dbReference type="AlphaFoldDB" id="A0A8S4A7Q5"/>
<keyword evidence="1" id="KW-0472">Membrane</keyword>
<name>A0A8S4A7Q5_9EUPU</name>
<protein>
    <submittedName>
        <fullName evidence="2">Uncharacterized protein</fullName>
    </submittedName>
</protein>
<evidence type="ECO:0000313" key="3">
    <source>
        <dbReference type="Proteomes" id="UP000678393"/>
    </source>
</evidence>
<feature type="non-terminal residue" evidence="2">
    <location>
        <position position="155"/>
    </location>
</feature>
<evidence type="ECO:0000313" key="2">
    <source>
        <dbReference type="EMBL" id="CAG5136650.1"/>
    </source>
</evidence>
<accession>A0A8S4A7Q5</accession>
<sequence>MEAAKEVVFVLATIFATTECLIPLLLKRDPSDSCSDQLQECLVPVRDNPRLSHVRSTDYREIVRKIDDICQLKPEVEGCVRSKLDHCDEETRDRLQLALSIGDFLCGPRGLSLMRDIKLTSPCINGYIRTDRIQNIIFHCTMEAYFDTPTAPTPC</sequence>
<keyword evidence="3" id="KW-1185">Reference proteome</keyword>
<evidence type="ECO:0000256" key="1">
    <source>
        <dbReference type="SAM" id="Phobius"/>
    </source>
</evidence>
<keyword evidence="1" id="KW-1133">Transmembrane helix</keyword>
<gene>
    <name evidence="2" type="ORF">CUNI_LOCUS22208</name>
</gene>
<keyword evidence="1" id="KW-0812">Transmembrane</keyword>
<comment type="caution">
    <text evidence="2">The sequence shown here is derived from an EMBL/GenBank/DDBJ whole genome shotgun (WGS) entry which is preliminary data.</text>
</comment>
<organism evidence="2 3">
    <name type="scientific">Candidula unifasciata</name>
    <dbReference type="NCBI Taxonomy" id="100452"/>
    <lineage>
        <taxon>Eukaryota</taxon>
        <taxon>Metazoa</taxon>
        <taxon>Spiralia</taxon>
        <taxon>Lophotrochozoa</taxon>
        <taxon>Mollusca</taxon>
        <taxon>Gastropoda</taxon>
        <taxon>Heterobranchia</taxon>
        <taxon>Euthyneura</taxon>
        <taxon>Panpulmonata</taxon>
        <taxon>Eupulmonata</taxon>
        <taxon>Stylommatophora</taxon>
        <taxon>Helicina</taxon>
        <taxon>Helicoidea</taxon>
        <taxon>Geomitridae</taxon>
        <taxon>Candidula</taxon>
    </lineage>
</organism>
<proteinExistence type="predicted"/>
<dbReference type="EMBL" id="CAJHNH020008553">
    <property type="protein sequence ID" value="CAG5136650.1"/>
    <property type="molecule type" value="Genomic_DNA"/>
</dbReference>
<dbReference type="Proteomes" id="UP000678393">
    <property type="component" value="Unassembled WGS sequence"/>
</dbReference>
<feature type="transmembrane region" description="Helical" evidence="1">
    <location>
        <begin position="7"/>
        <end position="26"/>
    </location>
</feature>